<organism evidence="3 4">
    <name type="scientific">Candidatus Gallitreponema excrementavium</name>
    <dbReference type="NCBI Taxonomy" id="2840840"/>
    <lineage>
        <taxon>Bacteria</taxon>
        <taxon>Pseudomonadati</taxon>
        <taxon>Spirochaetota</taxon>
        <taxon>Spirochaetia</taxon>
        <taxon>Spirochaetales</taxon>
        <taxon>Candidatus Gallitreponema</taxon>
    </lineage>
</organism>
<comment type="caution">
    <text evidence="3">The sequence shown here is derived from an EMBL/GenBank/DDBJ whole genome shotgun (WGS) entry which is preliminary data.</text>
</comment>
<gene>
    <name evidence="3" type="ORF">IAA81_06645</name>
</gene>
<dbReference type="InterPro" id="IPR029039">
    <property type="entry name" value="Flavoprotein-like_sf"/>
</dbReference>
<evidence type="ECO:0000259" key="2">
    <source>
        <dbReference type="PROSITE" id="PS50902"/>
    </source>
</evidence>
<evidence type="ECO:0000256" key="1">
    <source>
        <dbReference type="ARBA" id="ARBA00001917"/>
    </source>
</evidence>
<dbReference type="SUPFAM" id="SSF52218">
    <property type="entry name" value="Flavoproteins"/>
    <property type="match status" value="1"/>
</dbReference>
<dbReference type="GO" id="GO:0010181">
    <property type="term" value="F:FMN binding"/>
    <property type="evidence" value="ECO:0007669"/>
    <property type="project" value="InterPro"/>
</dbReference>
<comment type="cofactor">
    <cofactor evidence="1">
        <name>FMN</name>
        <dbReference type="ChEBI" id="CHEBI:58210"/>
    </cofactor>
</comment>
<dbReference type="PROSITE" id="PS50902">
    <property type="entry name" value="FLAVODOXIN_LIKE"/>
    <property type="match status" value="1"/>
</dbReference>
<evidence type="ECO:0000313" key="4">
    <source>
        <dbReference type="Proteomes" id="UP000823638"/>
    </source>
</evidence>
<protein>
    <submittedName>
        <fullName evidence="3">Flavodoxin domain-containing protein</fullName>
    </submittedName>
</protein>
<dbReference type="EMBL" id="JADIMM010000080">
    <property type="protein sequence ID" value="MBO8457891.1"/>
    <property type="molecule type" value="Genomic_DNA"/>
</dbReference>
<dbReference type="Pfam" id="PF00258">
    <property type="entry name" value="Flavodoxin_1"/>
    <property type="match status" value="1"/>
</dbReference>
<dbReference type="InterPro" id="IPR001226">
    <property type="entry name" value="Flavodoxin_CS"/>
</dbReference>
<dbReference type="GO" id="GO:0009055">
    <property type="term" value="F:electron transfer activity"/>
    <property type="evidence" value="ECO:0007669"/>
    <property type="project" value="InterPro"/>
</dbReference>
<dbReference type="InterPro" id="IPR008254">
    <property type="entry name" value="Flavodoxin/NO_synth"/>
</dbReference>
<evidence type="ECO:0000313" key="3">
    <source>
        <dbReference type="EMBL" id="MBO8457891.1"/>
    </source>
</evidence>
<name>A0A9D9N2C4_9SPIR</name>
<dbReference type="PROSITE" id="PS00201">
    <property type="entry name" value="FLAVODOXIN"/>
    <property type="match status" value="1"/>
</dbReference>
<feature type="domain" description="Flavodoxin-like" evidence="2">
    <location>
        <begin position="3"/>
        <end position="139"/>
    </location>
</feature>
<dbReference type="Proteomes" id="UP000823638">
    <property type="component" value="Unassembled WGS sequence"/>
</dbReference>
<dbReference type="Gene3D" id="3.40.50.360">
    <property type="match status" value="1"/>
</dbReference>
<proteinExistence type="predicted"/>
<reference evidence="3" key="2">
    <citation type="journal article" date="2021" name="PeerJ">
        <title>Extensive microbial diversity within the chicken gut microbiome revealed by metagenomics and culture.</title>
        <authorList>
            <person name="Gilroy R."/>
            <person name="Ravi A."/>
            <person name="Getino M."/>
            <person name="Pursley I."/>
            <person name="Horton D.L."/>
            <person name="Alikhan N.F."/>
            <person name="Baker D."/>
            <person name="Gharbi K."/>
            <person name="Hall N."/>
            <person name="Watson M."/>
            <person name="Adriaenssens E.M."/>
            <person name="Foster-Nyarko E."/>
            <person name="Jarju S."/>
            <person name="Secka A."/>
            <person name="Antonio M."/>
            <person name="Oren A."/>
            <person name="Chaudhuri R.R."/>
            <person name="La Ragione R."/>
            <person name="Hildebrand F."/>
            <person name="Pallen M.J."/>
        </authorList>
    </citation>
    <scope>NUCLEOTIDE SEQUENCE</scope>
    <source>
        <strain evidence="3">10532</strain>
    </source>
</reference>
<reference evidence="3" key="1">
    <citation type="submission" date="2020-10" db="EMBL/GenBank/DDBJ databases">
        <authorList>
            <person name="Gilroy R."/>
        </authorList>
    </citation>
    <scope>NUCLEOTIDE SEQUENCE</scope>
    <source>
        <strain evidence="3">10532</strain>
    </source>
</reference>
<sequence>MKAAVIYTSLTGNTEIMAECIYKAYREKNGPESAELFPAGSITPDKALDYGILILGCPAMGSEVLEEEIFEPFFSGIEPGIKGKKVALFGSYGWGDGQWMRDWEERCRAAGAEVAETLIVHETPEPQDLEKCVEFAGKI</sequence>
<dbReference type="AlphaFoldDB" id="A0A9D9N2C4"/>
<accession>A0A9D9N2C4</accession>